<evidence type="ECO:0000256" key="11">
    <source>
        <dbReference type="ARBA" id="ARBA00023002"/>
    </source>
</evidence>
<dbReference type="InParanoid" id="A5DUC1"/>
<dbReference type="SUPFAM" id="SSF52343">
    <property type="entry name" value="Ferredoxin reductase-like, C-terminal NADP-linked domain"/>
    <property type="match status" value="1"/>
</dbReference>
<dbReference type="CDD" id="cd06186">
    <property type="entry name" value="NOX_Duox_like_FAD_NADP"/>
    <property type="match status" value="1"/>
</dbReference>
<dbReference type="OMA" id="YDGWTRH"/>
<keyword evidence="12" id="KW-0406">Ion transport</keyword>
<evidence type="ECO:0000256" key="7">
    <source>
        <dbReference type="ARBA" id="ARBA00022692"/>
    </source>
</evidence>
<evidence type="ECO:0000256" key="16">
    <source>
        <dbReference type="SAM" id="Phobius"/>
    </source>
</evidence>
<dbReference type="InterPro" id="IPR051410">
    <property type="entry name" value="Ferric/Cupric_Reductase"/>
</dbReference>
<dbReference type="Pfam" id="PF01794">
    <property type="entry name" value="Ferric_reduct"/>
    <property type="match status" value="1"/>
</dbReference>
<keyword evidence="17" id="KW-0732">Signal</keyword>
<dbReference type="FunCoup" id="A5DUC1">
    <property type="interactions" value="357"/>
</dbReference>
<protein>
    <recommendedName>
        <fullName evidence="3">ferric-chelate reductase (NADPH)</fullName>
        <ecNumber evidence="3">1.16.1.9</ecNumber>
    </recommendedName>
</protein>
<keyword evidence="5" id="KW-1003">Cell membrane</keyword>
<comment type="similarity">
    <text evidence="2">Belongs to the ferric reductase (FRE) family.</text>
</comment>
<dbReference type="SUPFAM" id="SSF63380">
    <property type="entry name" value="Riboflavin synthase domain-like"/>
    <property type="match status" value="1"/>
</dbReference>
<evidence type="ECO:0000256" key="2">
    <source>
        <dbReference type="ARBA" id="ARBA00006278"/>
    </source>
</evidence>
<evidence type="ECO:0000256" key="17">
    <source>
        <dbReference type="SAM" id="SignalP"/>
    </source>
</evidence>
<evidence type="ECO:0000313" key="19">
    <source>
        <dbReference type="EMBL" id="EDK42779.1"/>
    </source>
</evidence>
<dbReference type="SFLD" id="SFLDS00052">
    <property type="entry name" value="Ferric_Reductase_Domain"/>
    <property type="match status" value="1"/>
</dbReference>
<dbReference type="EMBL" id="CH981524">
    <property type="protein sequence ID" value="EDK42779.1"/>
    <property type="molecule type" value="Genomic_DNA"/>
</dbReference>
<keyword evidence="9" id="KW-0249">Electron transport</keyword>
<dbReference type="InterPro" id="IPR039261">
    <property type="entry name" value="FNR_nucleotide-bd"/>
</dbReference>
<dbReference type="PANTHER" id="PTHR32361">
    <property type="entry name" value="FERRIC/CUPRIC REDUCTASE TRANSMEMBRANE COMPONENT"/>
    <property type="match status" value="1"/>
</dbReference>
<dbReference type="OrthoDB" id="167398at2759"/>
<gene>
    <name evidence="19" type="ORF">LELG_00957</name>
</gene>
<keyword evidence="7 16" id="KW-0812">Transmembrane</keyword>
<dbReference type="AlphaFoldDB" id="A5DUC1"/>
<dbReference type="PROSITE" id="PS51384">
    <property type="entry name" value="FAD_FR"/>
    <property type="match status" value="1"/>
</dbReference>
<feature type="chain" id="PRO_5002680321" description="ferric-chelate reductase (NADPH)" evidence="17">
    <location>
        <begin position="23"/>
        <end position="738"/>
    </location>
</feature>
<reference evidence="19 20" key="1">
    <citation type="journal article" date="2009" name="Nature">
        <title>Evolution of pathogenicity and sexual reproduction in eight Candida genomes.</title>
        <authorList>
            <person name="Butler G."/>
            <person name="Rasmussen M.D."/>
            <person name="Lin M.F."/>
            <person name="Santos M.A."/>
            <person name="Sakthikumar S."/>
            <person name="Munro C.A."/>
            <person name="Rheinbay E."/>
            <person name="Grabherr M."/>
            <person name="Forche A."/>
            <person name="Reedy J.L."/>
            <person name="Agrafioti I."/>
            <person name="Arnaud M.B."/>
            <person name="Bates S."/>
            <person name="Brown A.J."/>
            <person name="Brunke S."/>
            <person name="Costanzo M.C."/>
            <person name="Fitzpatrick D.A."/>
            <person name="de Groot P.W."/>
            <person name="Harris D."/>
            <person name="Hoyer L.L."/>
            <person name="Hube B."/>
            <person name="Klis F.M."/>
            <person name="Kodira C."/>
            <person name="Lennard N."/>
            <person name="Logue M.E."/>
            <person name="Martin R."/>
            <person name="Neiman A.M."/>
            <person name="Nikolaou E."/>
            <person name="Quail M.A."/>
            <person name="Quinn J."/>
            <person name="Santos M.C."/>
            <person name="Schmitzberger F.F."/>
            <person name="Sherlock G."/>
            <person name="Shah P."/>
            <person name="Silverstein K.A."/>
            <person name="Skrzypek M.S."/>
            <person name="Soll D."/>
            <person name="Staggs R."/>
            <person name="Stansfield I."/>
            <person name="Stumpf M.P."/>
            <person name="Sudbery P.E."/>
            <person name="Srikantha T."/>
            <person name="Zeng Q."/>
            <person name="Berman J."/>
            <person name="Berriman M."/>
            <person name="Heitman J."/>
            <person name="Gow N.A."/>
            <person name="Lorenz M.C."/>
            <person name="Birren B.W."/>
            <person name="Kellis M."/>
            <person name="Cuomo C.A."/>
        </authorList>
    </citation>
    <scope>NUCLEOTIDE SEQUENCE [LARGE SCALE GENOMIC DNA]</scope>
    <source>
        <strain evidence="20">ATCC 11503 / BCRC 21390 / CBS 2605 / JCM 1781 / NBRC 1676 / NRRL YB-4239</strain>
    </source>
</reference>
<evidence type="ECO:0000256" key="15">
    <source>
        <dbReference type="ARBA" id="ARBA00048483"/>
    </source>
</evidence>
<dbReference type="HOGENOM" id="CLU_010365_4_0_1"/>
<evidence type="ECO:0000256" key="9">
    <source>
        <dbReference type="ARBA" id="ARBA00022982"/>
    </source>
</evidence>
<feature type="transmembrane region" description="Helical" evidence="16">
    <location>
        <begin position="345"/>
        <end position="367"/>
    </location>
</feature>
<dbReference type="KEGG" id="lel:PVL30_000919"/>
<feature type="transmembrane region" description="Helical" evidence="16">
    <location>
        <begin position="317"/>
        <end position="339"/>
    </location>
</feature>
<evidence type="ECO:0000256" key="5">
    <source>
        <dbReference type="ARBA" id="ARBA00022475"/>
    </source>
</evidence>
<evidence type="ECO:0000313" key="20">
    <source>
        <dbReference type="Proteomes" id="UP000001996"/>
    </source>
</evidence>
<keyword evidence="14" id="KW-0325">Glycoprotein</keyword>
<dbReference type="InterPro" id="IPR013130">
    <property type="entry name" value="Fe3_Rdtase_TM_dom"/>
</dbReference>
<evidence type="ECO:0000259" key="18">
    <source>
        <dbReference type="PROSITE" id="PS51384"/>
    </source>
</evidence>
<keyword evidence="4" id="KW-0813">Transport</keyword>
<organism evidence="19 20">
    <name type="scientific">Lodderomyces elongisporus (strain ATCC 11503 / CBS 2605 / JCM 1781 / NBRC 1676 / NRRL YB-4239)</name>
    <name type="common">Yeast</name>
    <name type="synonym">Saccharomyces elongisporus</name>
    <dbReference type="NCBI Taxonomy" id="379508"/>
    <lineage>
        <taxon>Eukaryota</taxon>
        <taxon>Fungi</taxon>
        <taxon>Dikarya</taxon>
        <taxon>Ascomycota</taxon>
        <taxon>Saccharomycotina</taxon>
        <taxon>Pichiomycetes</taxon>
        <taxon>Debaryomycetaceae</taxon>
        <taxon>Candida/Lodderomyces clade</taxon>
        <taxon>Lodderomyces</taxon>
    </lineage>
</organism>
<evidence type="ECO:0000256" key="10">
    <source>
        <dbReference type="ARBA" id="ARBA00022989"/>
    </source>
</evidence>
<keyword evidence="20" id="KW-1185">Reference proteome</keyword>
<feature type="signal peptide" evidence="17">
    <location>
        <begin position="1"/>
        <end position="22"/>
    </location>
</feature>
<dbReference type="GO" id="GO:0005886">
    <property type="term" value="C:plasma membrane"/>
    <property type="evidence" value="ECO:0007669"/>
    <property type="project" value="UniProtKB-SubCell"/>
</dbReference>
<feature type="transmembrane region" description="Helical" evidence="16">
    <location>
        <begin position="157"/>
        <end position="180"/>
    </location>
</feature>
<evidence type="ECO:0000256" key="14">
    <source>
        <dbReference type="ARBA" id="ARBA00023180"/>
    </source>
</evidence>
<comment type="subcellular location">
    <subcellularLocation>
        <location evidence="1">Cell membrane</location>
        <topology evidence="1">Multi-pass membrane protein</topology>
    </subcellularLocation>
</comment>
<name>A5DUC1_LODEL</name>
<evidence type="ECO:0000256" key="13">
    <source>
        <dbReference type="ARBA" id="ARBA00023136"/>
    </source>
</evidence>
<dbReference type="Gene3D" id="3.40.50.80">
    <property type="entry name" value="Nucleotide-binding domain of ferredoxin-NADP reductase (FNR) module"/>
    <property type="match status" value="1"/>
</dbReference>
<dbReference type="InterPro" id="IPR013121">
    <property type="entry name" value="Fe_red_NAD-bd_6"/>
</dbReference>
<dbReference type="Pfam" id="PF08030">
    <property type="entry name" value="NAD_binding_6"/>
    <property type="match status" value="1"/>
</dbReference>
<evidence type="ECO:0000256" key="12">
    <source>
        <dbReference type="ARBA" id="ARBA00023065"/>
    </source>
</evidence>
<keyword evidence="10 16" id="KW-1133">Transmembrane helix</keyword>
<proteinExistence type="inferred from homology"/>
<keyword evidence="13 16" id="KW-0472">Membrane</keyword>
<evidence type="ECO:0000256" key="8">
    <source>
        <dbReference type="ARBA" id="ARBA00022827"/>
    </source>
</evidence>
<keyword evidence="8" id="KW-0274">FAD</keyword>
<dbReference type="InterPro" id="IPR017938">
    <property type="entry name" value="Riboflavin_synthase-like_b-brl"/>
</dbReference>
<keyword evidence="6" id="KW-0285">Flavoprotein</keyword>
<dbReference type="EC" id="1.16.1.9" evidence="3"/>
<keyword evidence="11" id="KW-0560">Oxidoreductase</keyword>
<dbReference type="eggNOG" id="KOG0039">
    <property type="taxonomic scope" value="Eukaryota"/>
</dbReference>
<sequence>MWSTNFPSVLFIFITVVAKATAYGEKYQRYDSQRFLYACQAEITSEVTICSATNYTCPCTDENYLATLAGCLQSVGGLTEKSINSYIETCEESYVTLSSTWYEDALKYYNSNAQTASEIQDFNTTVPIDTPFILNQTSTNITLEAYRRFYANYTNSLYYGSGLLGYWALVLLLGAVANWSKILFPNLTKKMTNPIVNLWRKHVTMPALFGNKKLQEHMFFKVFGFLIPSRLESLIIGLFYGVVILCNALNMEAIPNDPIFYSRYQAEIRYVADRTGITATTFMPLVFLFAGRNNFLQWLTRWNFSTFIMYHRHTSRIMFMLIVIHAVCFTIAEGSYYSTDVKETYFKWGIIALVSGGIIMMQGMLYLRRNIYELFLLCHIILAAIWTGGAWTHVKDLGYLDLVYPSVAIWLFDRLVRIGRLVYFGFPKADVILLADETLKVVIPKPRSWKSIPGGHAFIHFLKPTYFWQSHPFTFTDSVENQNSIVLYCKVKGGITHSLYKTLNASPGRTCKIRVGVEGPYGEASAAIYADTAVFVAGGNGIPGIFSEVNDIARRGSSKSEGKNVLKLIWVVREWRSLYWFYEELMSLKTSRIETTIYITQPSNHAYVNDFNHRFVGFDRDFLPSSADEDFDCENKEAKEIVKEGAKIEEESSCDEKADTQFIVDCIRKELSHIDFKEGRPQVGEIVSQEIHESNGSVAFVTCGHSAMVDQLRYYCAENVDNKEKKRVDFYEQVQVWA</sequence>
<evidence type="ECO:0000256" key="6">
    <source>
        <dbReference type="ARBA" id="ARBA00022630"/>
    </source>
</evidence>
<dbReference type="InterPro" id="IPR013112">
    <property type="entry name" value="FAD-bd_8"/>
</dbReference>
<dbReference type="VEuPathDB" id="FungiDB:LELG_00957"/>
<accession>A5DUC1</accession>
<dbReference type="Proteomes" id="UP000001996">
    <property type="component" value="Unassembled WGS sequence"/>
</dbReference>
<dbReference type="GeneID" id="5235130"/>
<dbReference type="Pfam" id="PF08022">
    <property type="entry name" value="FAD_binding_8"/>
    <property type="match status" value="1"/>
</dbReference>
<feature type="transmembrane region" description="Helical" evidence="16">
    <location>
        <begin position="275"/>
        <end position="296"/>
    </location>
</feature>
<comment type="catalytic activity">
    <reaction evidence="15">
        <text>2 a Fe(II)-siderophore + NADP(+) + H(+) = 2 a Fe(III)-siderophore + NADPH</text>
        <dbReference type="Rhea" id="RHEA:28795"/>
        <dbReference type="Rhea" id="RHEA-COMP:11342"/>
        <dbReference type="Rhea" id="RHEA-COMP:11344"/>
        <dbReference type="ChEBI" id="CHEBI:15378"/>
        <dbReference type="ChEBI" id="CHEBI:29033"/>
        <dbReference type="ChEBI" id="CHEBI:29034"/>
        <dbReference type="ChEBI" id="CHEBI:57783"/>
        <dbReference type="ChEBI" id="CHEBI:58349"/>
        <dbReference type="EC" id="1.16.1.9"/>
    </reaction>
</comment>
<evidence type="ECO:0000256" key="4">
    <source>
        <dbReference type="ARBA" id="ARBA00022448"/>
    </source>
</evidence>
<dbReference type="GO" id="GO:0006879">
    <property type="term" value="P:intracellular iron ion homeostasis"/>
    <property type="evidence" value="ECO:0007669"/>
    <property type="project" value="TreeGrafter"/>
</dbReference>
<dbReference type="InterPro" id="IPR017927">
    <property type="entry name" value="FAD-bd_FR_type"/>
</dbReference>
<dbReference type="PANTHER" id="PTHR32361:SF9">
    <property type="entry name" value="FERRIC REDUCTASE TRANSMEMBRANE COMPONENT 3-RELATED"/>
    <property type="match status" value="1"/>
</dbReference>
<feature type="domain" description="FAD-binding FR-type" evidence="18">
    <location>
        <begin position="408"/>
        <end position="527"/>
    </location>
</feature>
<dbReference type="GO" id="GO:0006826">
    <property type="term" value="P:iron ion transport"/>
    <property type="evidence" value="ECO:0007669"/>
    <property type="project" value="TreeGrafter"/>
</dbReference>
<feature type="transmembrane region" description="Helical" evidence="16">
    <location>
        <begin position="234"/>
        <end position="255"/>
    </location>
</feature>
<dbReference type="GO" id="GO:0052851">
    <property type="term" value="F:ferric-chelate reductase (NADPH) activity"/>
    <property type="evidence" value="ECO:0007669"/>
    <property type="project" value="UniProtKB-EC"/>
</dbReference>
<dbReference type="SFLD" id="SFLDG01168">
    <property type="entry name" value="Ferric_reductase_subgroup_(FRE"/>
    <property type="match status" value="1"/>
</dbReference>
<evidence type="ECO:0000256" key="1">
    <source>
        <dbReference type="ARBA" id="ARBA00004651"/>
    </source>
</evidence>
<dbReference type="GO" id="GO:0015677">
    <property type="term" value="P:copper ion import"/>
    <property type="evidence" value="ECO:0007669"/>
    <property type="project" value="TreeGrafter"/>
</dbReference>
<evidence type="ECO:0000256" key="3">
    <source>
        <dbReference type="ARBA" id="ARBA00012668"/>
    </source>
</evidence>